<proteinExistence type="predicted"/>
<feature type="domain" description="Glycosyltransferase subfamily 4-like N-terminal" evidence="4">
    <location>
        <begin position="18"/>
        <end position="169"/>
    </location>
</feature>
<sequence length="368" mass="40582">MISEKLRVGLVGPLPPPFGGMANQTRQLAELLSDKGITVSMAQVNAPYCPTWIGQVPFLRAVFRLLPYILSLWRLAGRADLMHVMANSGWSWHLFAAPAIWIAHWRKVPVVVNYRGGEAGAFLDRSASKIRWSLSRASVLAVPSGFLQEVFGRFGITAEVVPNIINLERFRNPNPHRNIRRHLLIARNLEPIYDNETAIRAFALVHSRYPDVTLTIAGSGPEANALQSLVNNLSLSAAVKFTGRLEPQAMASLYRAVDIAINPSLVDNMPNSVLEALASGVPVVSTNVGGVPYIVSDGETALLVPARSPEAMANALMRLIDEPSLCNQLIDNGLAEVRRYTWDNVWPQWEKVYKLALSKNPKLVLRQS</sequence>
<dbReference type="SUPFAM" id="SSF53756">
    <property type="entry name" value="UDP-Glycosyltransferase/glycogen phosphorylase"/>
    <property type="match status" value="1"/>
</dbReference>
<dbReference type="GO" id="GO:0016757">
    <property type="term" value="F:glycosyltransferase activity"/>
    <property type="evidence" value="ECO:0007669"/>
    <property type="project" value="UniProtKB-KW"/>
</dbReference>
<dbReference type="Pfam" id="PF00534">
    <property type="entry name" value="Glycos_transf_1"/>
    <property type="match status" value="1"/>
</dbReference>
<protein>
    <submittedName>
        <fullName evidence="5">Glycosyl transferase, group 1</fullName>
    </submittedName>
</protein>
<accession>Q47DD5</accession>
<dbReference type="InterPro" id="IPR001296">
    <property type="entry name" value="Glyco_trans_1"/>
</dbReference>
<dbReference type="KEGG" id="dar:Daro_2410"/>
<evidence type="ECO:0000259" key="4">
    <source>
        <dbReference type="Pfam" id="PF13439"/>
    </source>
</evidence>
<dbReference type="InterPro" id="IPR028098">
    <property type="entry name" value="Glyco_trans_4-like_N"/>
</dbReference>
<evidence type="ECO:0000259" key="3">
    <source>
        <dbReference type="Pfam" id="PF00534"/>
    </source>
</evidence>
<dbReference type="Pfam" id="PF13439">
    <property type="entry name" value="Glyco_transf_4"/>
    <property type="match status" value="1"/>
</dbReference>
<evidence type="ECO:0000256" key="2">
    <source>
        <dbReference type="ARBA" id="ARBA00022679"/>
    </source>
</evidence>
<name>Q47DD5_DECAR</name>
<dbReference type="STRING" id="159087.Daro_2410"/>
<reference evidence="5" key="1">
    <citation type="submission" date="2005-08" db="EMBL/GenBank/DDBJ databases">
        <title>Complete sequence of Dechloromonas aromatica RCB.</title>
        <authorList>
            <person name="Salinero K.K."/>
            <person name="Copeland A."/>
            <person name="Lucas S."/>
            <person name="Lapidus A."/>
            <person name="Barry K."/>
            <person name="Detter J.C."/>
            <person name="Glavina T."/>
            <person name="Hammon N."/>
            <person name="Israni S."/>
            <person name="Pitluck S."/>
            <person name="Di Bartolo G."/>
            <person name="Trong S."/>
            <person name="Schmutz J."/>
            <person name="Larimer F."/>
            <person name="Land M."/>
            <person name="Ivanova N."/>
            <person name="Richardson P."/>
        </authorList>
    </citation>
    <scope>NUCLEOTIDE SEQUENCE</scope>
    <source>
        <strain evidence="5">RCB</strain>
    </source>
</reference>
<feature type="domain" description="Glycosyl transferase family 1" evidence="3">
    <location>
        <begin position="170"/>
        <end position="333"/>
    </location>
</feature>
<dbReference type="AlphaFoldDB" id="Q47DD5"/>
<dbReference type="Gene3D" id="3.40.50.2000">
    <property type="entry name" value="Glycogen Phosphorylase B"/>
    <property type="match status" value="2"/>
</dbReference>
<dbReference type="CAZy" id="GT4">
    <property type="family name" value="Glycosyltransferase Family 4"/>
</dbReference>
<evidence type="ECO:0000256" key="1">
    <source>
        <dbReference type="ARBA" id="ARBA00022676"/>
    </source>
</evidence>
<evidence type="ECO:0000313" key="5">
    <source>
        <dbReference type="EMBL" id="AAZ47146.1"/>
    </source>
</evidence>
<dbReference type="HOGENOM" id="CLU_009583_2_2_4"/>
<dbReference type="eggNOG" id="COG0438">
    <property type="taxonomic scope" value="Bacteria"/>
</dbReference>
<dbReference type="EMBL" id="CP000089">
    <property type="protein sequence ID" value="AAZ47146.1"/>
    <property type="molecule type" value="Genomic_DNA"/>
</dbReference>
<dbReference type="PANTHER" id="PTHR12526">
    <property type="entry name" value="GLYCOSYLTRANSFERASE"/>
    <property type="match status" value="1"/>
</dbReference>
<dbReference type="CDD" id="cd03801">
    <property type="entry name" value="GT4_PimA-like"/>
    <property type="match status" value="1"/>
</dbReference>
<keyword evidence="2 5" id="KW-0808">Transferase</keyword>
<dbReference type="PANTHER" id="PTHR12526:SF510">
    <property type="entry name" value="D-INOSITOL 3-PHOSPHATE GLYCOSYLTRANSFERASE"/>
    <property type="match status" value="1"/>
</dbReference>
<organism evidence="5">
    <name type="scientific">Dechloromonas aromatica (strain RCB)</name>
    <dbReference type="NCBI Taxonomy" id="159087"/>
    <lineage>
        <taxon>Bacteria</taxon>
        <taxon>Pseudomonadati</taxon>
        <taxon>Pseudomonadota</taxon>
        <taxon>Betaproteobacteria</taxon>
        <taxon>Rhodocyclales</taxon>
        <taxon>Azonexaceae</taxon>
        <taxon>Dechloromonas</taxon>
    </lineage>
</organism>
<gene>
    <name evidence="5" type="ordered locus">Daro_2410</name>
</gene>
<dbReference type="OrthoDB" id="267270at2"/>
<keyword evidence="1" id="KW-0328">Glycosyltransferase</keyword>